<evidence type="ECO:0000259" key="4">
    <source>
        <dbReference type="Pfam" id="PF00135"/>
    </source>
</evidence>
<dbReference type="InterPro" id="IPR029058">
    <property type="entry name" value="AB_hydrolase_fold"/>
</dbReference>
<protein>
    <recommendedName>
        <fullName evidence="3">Carboxylic ester hydrolase</fullName>
        <ecNumber evidence="3">3.1.1.-</ecNumber>
    </recommendedName>
</protein>
<dbReference type="PROSITE" id="PS00941">
    <property type="entry name" value="CARBOXYLESTERASE_B_2"/>
    <property type="match status" value="1"/>
</dbReference>
<dbReference type="STRING" id="743788.S8F7S4"/>
<dbReference type="GO" id="GO:0016787">
    <property type="term" value="F:hydrolase activity"/>
    <property type="evidence" value="ECO:0007669"/>
    <property type="project" value="UniProtKB-KW"/>
</dbReference>
<dbReference type="ESTHER" id="fompi-s8f7s4">
    <property type="family name" value="Fungal_carboxylesterase_lipase"/>
</dbReference>
<feature type="chain" id="PRO_5005146727" description="Carboxylic ester hydrolase" evidence="3">
    <location>
        <begin position="26"/>
        <end position="556"/>
    </location>
</feature>
<evidence type="ECO:0000313" key="6">
    <source>
        <dbReference type="Proteomes" id="UP000015241"/>
    </source>
</evidence>
<dbReference type="eggNOG" id="KOG4389">
    <property type="taxonomic scope" value="Eukaryota"/>
</dbReference>
<evidence type="ECO:0000256" key="2">
    <source>
        <dbReference type="ARBA" id="ARBA00022801"/>
    </source>
</evidence>
<dbReference type="PROSITE" id="PS00122">
    <property type="entry name" value="CARBOXYLESTERASE_B_1"/>
    <property type="match status" value="1"/>
</dbReference>
<evidence type="ECO:0000313" key="5">
    <source>
        <dbReference type="EMBL" id="EPS94874.1"/>
    </source>
</evidence>
<comment type="similarity">
    <text evidence="1 3">Belongs to the type-B carboxylesterase/lipase family.</text>
</comment>
<organism evidence="5 6">
    <name type="scientific">Fomitopsis schrenkii</name>
    <name type="common">Brown rot fungus</name>
    <dbReference type="NCBI Taxonomy" id="2126942"/>
    <lineage>
        <taxon>Eukaryota</taxon>
        <taxon>Fungi</taxon>
        <taxon>Dikarya</taxon>
        <taxon>Basidiomycota</taxon>
        <taxon>Agaricomycotina</taxon>
        <taxon>Agaricomycetes</taxon>
        <taxon>Polyporales</taxon>
        <taxon>Fomitopsis</taxon>
    </lineage>
</organism>
<dbReference type="Pfam" id="PF00135">
    <property type="entry name" value="COesterase"/>
    <property type="match status" value="1"/>
</dbReference>
<dbReference type="EC" id="3.1.1.-" evidence="3"/>
<dbReference type="PANTHER" id="PTHR11559">
    <property type="entry name" value="CARBOXYLESTERASE"/>
    <property type="match status" value="1"/>
</dbReference>
<dbReference type="SUPFAM" id="SSF53474">
    <property type="entry name" value="alpha/beta-Hydrolases"/>
    <property type="match status" value="1"/>
</dbReference>
<feature type="signal peptide" evidence="3">
    <location>
        <begin position="1"/>
        <end position="25"/>
    </location>
</feature>
<keyword evidence="6" id="KW-1185">Reference proteome</keyword>
<dbReference type="InParanoid" id="S8F7S4"/>
<dbReference type="InterPro" id="IPR050309">
    <property type="entry name" value="Type-B_Carboxylest/Lipase"/>
</dbReference>
<dbReference type="Proteomes" id="UP000015241">
    <property type="component" value="Unassembled WGS sequence"/>
</dbReference>
<dbReference type="InterPro" id="IPR019819">
    <property type="entry name" value="Carboxylesterase_B_CS"/>
</dbReference>
<sequence length="556" mass="59387">MPVSALASLLALLGAFVALAGRAASSSTAGELTEGPVVDVGYAAFLGNASVPGVHFFGSIRFAQPPLGELRWQPPAELDETPRQNKTLTDAQWFGDICLQQPAELGFGSDDCLTLNVWKPLQAKAGDNLPVVLYIHGGGNYYASAQGFPMATWVQGSGGNIVAVNIQYRLGLLGFLASSVLMQNGSANVGLLDQRAAIQWVQRHISAFGGNPNHITVSGESSGAADIAHQLVSYGGQGKLPFQAAITQSIGTDPLPNPATYEYCFANVTATVGCPNNSTETMPCLRAAPLSAIVAAVNGKPSACKFLPIIDGDFLPDYPSTLLREGRFHKMPFIGGHCTDDGSIFVGAPSGITNTTDGFIAALRKRYTTLSNATAARVAELYPADDFSSTFERAKTAFGDTVFTCQDWFIAQKLRSEGIQAVYNYRWNTPDPVQLAKNPWEGVMHTSDLFFLFNGTNSGPYPGVPSSFAPFNTSEQALSTEATGYWTSFSRSFDPSAHLGFVASTGEPAPSPLWPTSARGRLLIQEGEGETHIEAFSSKYEARCLFWNEVGPEIHL</sequence>
<evidence type="ECO:0000256" key="1">
    <source>
        <dbReference type="ARBA" id="ARBA00005964"/>
    </source>
</evidence>
<dbReference type="HOGENOM" id="CLU_006586_10_7_1"/>
<dbReference type="OrthoDB" id="408631at2759"/>
<dbReference type="InterPro" id="IPR002018">
    <property type="entry name" value="CarbesteraseB"/>
</dbReference>
<accession>S8F7S4</accession>
<proteinExistence type="inferred from homology"/>
<gene>
    <name evidence="5" type="ORF">FOMPIDRAFT_1054723</name>
</gene>
<evidence type="ECO:0000256" key="3">
    <source>
        <dbReference type="RuleBase" id="RU361235"/>
    </source>
</evidence>
<name>S8F7S4_FOMSC</name>
<keyword evidence="3" id="KW-0732">Signal</keyword>
<dbReference type="Gene3D" id="3.40.50.1820">
    <property type="entry name" value="alpha/beta hydrolase"/>
    <property type="match status" value="1"/>
</dbReference>
<feature type="domain" description="Carboxylesterase type B" evidence="4">
    <location>
        <begin position="46"/>
        <end position="497"/>
    </location>
</feature>
<dbReference type="InterPro" id="IPR019826">
    <property type="entry name" value="Carboxylesterase_B_AS"/>
</dbReference>
<dbReference type="AlphaFoldDB" id="S8F7S4"/>
<reference evidence="5 6" key="1">
    <citation type="journal article" date="2012" name="Science">
        <title>The Paleozoic origin of enzymatic lignin decomposition reconstructed from 31 fungal genomes.</title>
        <authorList>
            <person name="Floudas D."/>
            <person name="Binder M."/>
            <person name="Riley R."/>
            <person name="Barry K."/>
            <person name="Blanchette R.A."/>
            <person name="Henrissat B."/>
            <person name="Martinez A.T."/>
            <person name="Otillar R."/>
            <person name="Spatafora J.W."/>
            <person name="Yadav J.S."/>
            <person name="Aerts A."/>
            <person name="Benoit I."/>
            <person name="Boyd A."/>
            <person name="Carlson A."/>
            <person name="Copeland A."/>
            <person name="Coutinho P.M."/>
            <person name="de Vries R.P."/>
            <person name="Ferreira P."/>
            <person name="Findley K."/>
            <person name="Foster B."/>
            <person name="Gaskell J."/>
            <person name="Glotzer D."/>
            <person name="Gorecki P."/>
            <person name="Heitman J."/>
            <person name="Hesse C."/>
            <person name="Hori C."/>
            <person name="Igarashi K."/>
            <person name="Jurgens J.A."/>
            <person name="Kallen N."/>
            <person name="Kersten P."/>
            <person name="Kohler A."/>
            <person name="Kuees U."/>
            <person name="Kumar T.K.A."/>
            <person name="Kuo A."/>
            <person name="LaButti K."/>
            <person name="Larrondo L.F."/>
            <person name="Lindquist E."/>
            <person name="Ling A."/>
            <person name="Lombard V."/>
            <person name="Lucas S."/>
            <person name="Lundell T."/>
            <person name="Martin R."/>
            <person name="McLaughlin D.J."/>
            <person name="Morgenstern I."/>
            <person name="Morin E."/>
            <person name="Murat C."/>
            <person name="Nagy L.G."/>
            <person name="Nolan M."/>
            <person name="Ohm R.A."/>
            <person name="Patyshakuliyeva A."/>
            <person name="Rokas A."/>
            <person name="Ruiz-Duenas F.J."/>
            <person name="Sabat G."/>
            <person name="Salamov A."/>
            <person name="Samejima M."/>
            <person name="Schmutz J."/>
            <person name="Slot J.C."/>
            <person name="St John F."/>
            <person name="Stenlid J."/>
            <person name="Sun H."/>
            <person name="Sun S."/>
            <person name="Syed K."/>
            <person name="Tsang A."/>
            <person name="Wiebenga A."/>
            <person name="Young D."/>
            <person name="Pisabarro A."/>
            <person name="Eastwood D.C."/>
            <person name="Martin F."/>
            <person name="Cullen D."/>
            <person name="Grigoriev I.V."/>
            <person name="Hibbett D.S."/>
        </authorList>
    </citation>
    <scope>NUCLEOTIDE SEQUENCE</scope>
    <source>
        <strain evidence="6">FP-58527</strain>
    </source>
</reference>
<keyword evidence="2 3" id="KW-0378">Hydrolase</keyword>
<dbReference type="EMBL" id="KE504221">
    <property type="protein sequence ID" value="EPS94874.1"/>
    <property type="molecule type" value="Genomic_DNA"/>
</dbReference>